<dbReference type="EnsemblPlants" id="Pp3c11_4620V3.17">
    <property type="protein sequence ID" value="Pp3c11_4620V3.17"/>
    <property type="gene ID" value="Pp3c11_4620"/>
</dbReference>
<dbReference type="EnsemblPlants" id="Pp3c11_4620V3.18">
    <property type="protein sequence ID" value="Pp3c11_4620V3.18"/>
    <property type="gene ID" value="Pp3c11_4620"/>
</dbReference>
<name>A0A7I4F0Y0_PHYPA</name>
<dbReference type="PANTHER" id="PTHR31094:SF2">
    <property type="entry name" value="RIKEN CDNA 2310061I04 GENE"/>
    <property type="match status" value="1"/>
</dbReference>
<dbReference type="EnsemblPlants" id="Pp3c11_4620V3.12">
    <property type="protein sequence ID" value="Pp3c11_4620V3.12"/>
    <property type="gene ID" value="Pp3c11_4620"/>
</dbReference>
<dbReference type="AlphaFoldDB" id="A0A7I4F0Y0"/>
<dbReference type="RefSeq" id="XP_024389363.1">
    <property type="nucleotide sequence ID" value="XM_024533595.2"/>
</dbReference>
<reference evidence="1 2" key="2">
    <citation type="journal article" date="2018" name="Plant J.">
        <title>The Physcomitrella patens chromosome-scale assembly reveals moss genome structure and evolution.</title>
        <authorList>
            <person name="Lang D."/>
            <person name="Ullrich K.K."/>
            <person name="Murat F."/>
            <person name="Fuchs J."/>
            <person name="Jenkins J."/>
            <person name="Haas F.B."/>
            <person name="Piednoel M."/>
            <person name="Gundlach H."/>
            <person name="Van Bel M."/>
            <person name="Meyberg R."/>
            <person name="Vives C."/>
            <person name="Morata J."/>
            <person name="Symeonidi A."/>
            <person name="Hiss M."/>
            <person name="Muchero W."/>
            <person name="Kamisugi Y."/>
            <person name="Saleh O."/>
            <person name="Blanc G."/>
            <person name="Decker E.L."/>
            <person name="van Gessel N."/>
            <person name="Grimwood J."/>
            <person name="Hayes R.D."/>
            <person name="Graham S.W."/>
            <person name="Gunter L.E."/>
            <person name="McDaniel S.F."/>
            <person name="Hoernstein S.N.W."/>
            <person name="Larsson A."/>
            <person name="Li F.W."/>
            <person name="Perroud P.F."/>
            <person name="Phillips J."/>
            <person name="Ranjan P."/>
            <person name="Rokshar D.S."/>
            <person name="Rothfels C.J."/>
            <person name="Schneider L."/>
            <person name="Shu S."/>
            <person name="Stevenson D.W."/>
            <person name="Thummler F."/>
            <person name="Tillich M."/>
            <person name="Villarreal Aguilar J.C."/>
            <person name="Widiez T."/>
            <person name="Wong G.K."/>
            <person name="Wymore A."/>
            <person name="Zhang Y."/>
            <person name="Zimmer A.D."/>
            <person name="Quatrano R.S."/>
            <person name="Mayer K.F.X."/>
            <person name="Goodstein D."/>
            <person name="Casacuberta J.M."/>
            <person name="Vandepoele K."/>
            <person name="Reski R."/>
            <person name="Cuming A.C."/>
            <person name="Tuskan G.A."/>
            <person name="Maumus F."/>
            <person name="Salse J."/>
            <person name="Schmutz J."/>
            <person name="Rensing S.A."/>
        </authorList>
    </citation>
    <scope>NUCLEOTIDE SEQUENCE [LARGE SCALE GENOMIC DNA]</scope>
    <source>
        <strain evidence="1 2">cv. Gransden 2004</strain>
    </source>
</reference>
<dbReference type="InterPro" id="IPR032710">
    <property type="entry name" value="NTF2-like_dom_sf"/>
</dbReference>
<dbReference type="OrthoDB" id="44820at2759"/>
<dbReference type="KEGG" id="ppp:112288889"/>
<reference evidence="1" key="3">
    <citation type="submission" date="2020-12" db="UniProtKB">
        <authorList>
            <consortium name="EnsemblPlants"/>
        </authorList>
    </citation>
    <scope>IDENTIFICATION</scope>
</reference>
<proteinExistence type="predicted"/>
<gene>
    <name evidence="1" type="primary">LOC112288889</name>
</gene>
<dbReference type="RefSeq" id="XP_024389361.1">
    <property type="nucleotide sequence ID" value="XM_024533593.2"/>
</dbReference>
<dbReference type="SUPFAM" id="SSF54427">
    <property type="entry name" value="NTF2-like"/>
    <property type="match status" value="1"/>
</dbReference>
<dbReference type="Gramene" id="Pp3c11_4620V3.13">
    <property type="protein sequence ID" value="Pp3c11_4620V3.13"/>
    <property type="gene ID" value="Pp3c11_4620"/>
</dbReference>
<organism evidence="1 2">
    <name type="scientific">Physcomitrium patens</name>
    <name type="common">Spreading-leaved earth moss</name>
    <name type="synonym">Physcomitrella patens</name>
    <dbReference type="NCBI Taxonomy" id="3218"/>
    <lineage>
        <taxon>Eukaryota</taxon>
        <taxon>Viridiplantae</taxon>
        <taxon>Streptophyta</taxon>
        <taxon>Embryophyta</taxon>
        <taxon>Bryophyta</taxon>
        <taxon>Bryophytina</taxon>
        <taxon>Bryopsida</taxon>
        <taxon>Funariidae</taxon>
        <taxon>Funariales</taxon>
        <taxon>Funariaceae</taxon>
        <taxon>Physcomitrium</taxon>
    </lineage>
</organism>
<keyword evidence="2" id="KW-1185">Reference proteome</keyword>
<dbReference type="Proteomes" id="UP000006727">
    <property type="component" value="Chromosome 11"/>
</dbReference>
<dbReference type="EnsemblPlants" id="Pp3c11_4620V3.15">
    <property type="protein sequence ID" value="Pp3c11_4620V3.15"/>
    <property type="gene ID" value="Pp3c11_4620"/>
</dbReference>
<dbReference type="Gramene" id="Pp3c11_4620V3.14">
    <property type="protein sequence ID" value="Pp3c11_4620V3.14"/>
    <property type="gene ID" value="Pp3c11_4620"/>
</dbReference>
<dbReference type="EnsemblPlants" id="Pp3c11_4620V3.13">
    <property type="protein sequence ID" value="Pp3c11_4620V3.13"/>
    <property type="gene ID" value="Pp3c11_4620"/>
</dbReference>
<dbReference type="Gramene" id="Pp3c11_4620V3.12">
    <property type="protein sequence ID" value="Pp3c11_4620V3.12"/>
    <property type="gene ID" value="Pp3c11_4620"/>
</dbReference>
<dbReference type="RefSeq" id="XP_024389360.1">
    <property type="nucleotide sequence ID" value="XM_024533592.2"/>
</dbReference>
<accession>A0A7I4F0Y0</accession>
<dbReference type="GeneID" id="112288889"/>
<evidence type="ECO:0000313" key="2">
    <source>
        <dbReference type="Proteomes" id="UP000006727"/>
    </source>
</evidence>
<dbReference type="PANTHER" id="PTHR31094">
    <property type="entry name" value="RIKEN CDNA 2310061I04 GENE"/>
    <property type="match status" value="1"/>
</dbReference>
<protein>
    <submittedName>
        <fullName evidence="1">Uncharacterized protein</fullName>
    </submittedName>
</protein>
<dbReference type="InterPro" id="IPR018790">
    <property type="entry name" value="DUF2358"/>
</dbReference>
<dbReference type="Pfam" id="PF10184">
    <property type="entry name" value="DUF2358"/>
    <property type="match status" value="1"/>
</dbReference>
<sequence length="370" mass="41615">MVAHAAVGVAIAVTSISSSNSVCLAEFENCRVRLSNARAVADTMKCTGGNLDPGKWRENQILSIITLRRQALKVCADVICPCMFAICAMWKQKASVGALNLAQCHSTRLLPSSVKQTGGSPSSSLRRHDVAVRPRMGEIEKRLELLLSVQTKLEESVTPPSRQKQESAEKDNFYVNCGSAIRNLREEIPALFYTDLNYDIYREDITFSDPMNTFSGIENYKTLFWALRFHGRIFFKALWVEVIRVWQPSDKVIMIRWIVRGVPRIPWEAQGRFEGTSEYKLDKDGKIYAHKVDNVIMNSPPKYAPRSVMDLVRAAATQGAPTPTYYHQIGVFSYVQQFTWIRFYSALRNTLAATSSTETCDILPSASLNP</sequence>
<reference evidence="1 2" key="1">
    <citation type="journal article" date="2008" name="Science">
        <title>The Physcomitrella genome reveals evolutionary insights into the conquest of land by plants.</title>
        <authorList>
            <person name="Rensing S."/>
            <person name="Lang D."/>
            <person name="Zimmer A."/>
            <person name="Terry A."/>
            <person name="Salamov A."/>
            <person name="Shapiro H."/>
            <person name="Nishiyama T."/>
            <person name="Perroud P.-F."/>
            <person name="Lindquist E."/>
            <person name="Kamisugi Y."/>
            <person name="Tanahashi T."/>
            <person name="Sakakibara K."/>
            <person name="Fujita T."/>
            <person name="Oishi K."/>
            <person name="Shin-I T."/>
            <person name="Kuroki Y."/>
            <person name="Toyoda A."/>
            <person name="Suzuki Y."/>
            <person name="Hashimoto A."/>
            <person name="Yamaguchi K."/>
            <person name="Sugano A."/>
            <person name="Kohara Y."/>
            <person name="Fujiyama A."/>
            <person name="Anterola A."/>
            <person name="Aoki S."/>
            <person name="Ashton N."/>
            <person name="Barbazuk W.B."/>
            <person name="Barker E."/>
            <person name="Bennetzen J."/>
            <person name="Bezanilla M."/>
            <person name="Blankenship R."/>
            <person name="Cho S.H."/>
            <person name="Dutcher S."/>
            <person name="Estelle M."/>
            <person name="Fawcett J.A."/>
            <person name="Gundlach H."/>
            <person name="Hanada K."/>
            <person name="Heyl A."/>
            <person name="Hicks K.A."/>
            <person name="Hugh J."/>
            <person name="Lohr M."/>
            <person name="Mayer K."/>
            <person name="Melkozernov A."/>
            <person name="Murata T."/>
            <person name="Nelson D."/>
            <person name="Pils B."/>
            <person name="Prigge M."/>
            <person name="Reiss B."/>
            <person name="Renner T."/>
            <person name="Rombauts S."/>
            <person name="Rushton P."/>
            <person name="Sanderfoot A."/>
            <person name="Schween G."/>
            <person name="Shiu S.-H."/>
            <person name="Stueber K."/>
            <person name="Theodoulou F.L."/>
            <person name="Tu H."/>
            <person name="Van de Peer Y."/>
            <person name="Verrier P.J."/>
            <person name="Waters E."/>
            <person name="Wood A."/>
            <person name="Yang L."/>
            <person name="Cove D."/>
            <person name="Cuming A."/>
            <person name="Hasebe M."/>
            <person name="Lucas S."/>
            <person name="Mishler D.B."/>
            <person name="Reski R."/>
            <person name="Grigoriev I."/>
            <person name="Quatrano R.S."/>
            <person name="Boore J.L."/>
        </authorList>
    </citation>
    <scope>NUCLEOTIDE SEQUENCE [LARGE SCALE GENOMIC DNA]</scope>
    <source>
        <strain evidence="1 2">cv. Gransden 2004</strain>
    </source>
</reference>
<dbReference type="FunCoup" id="A0A7I4F0Y0">
    <property type="interactions" value="904"/>
</dbReference>
<dbReference type="EMBL" id="ABEU02000011">
    <property type="status" value="NOT_ANNOTATED_CDS"/>
    <property type="molecule type" value="Genomic_DNA"/>
</dbReference>
<dbReference type="EnsemblPlants" id="Pp3c11_4620V3.14">
    <property type="protein sequence ID" value="Pp3c11_4620V3.14"/>
    <property type="gene ID" value="Pp3c11_4620"/>
</dbReference>
<dbReference type="Gramene" id="Pp3c11_4620V3.18">
    <property type="protein sequence ID" value="Pp3c11_4620V3.18"/>
    <property type="gene ID" value="Pp3c11_4620"/>
</dbReference>
<dbReference type="RefSeq" id="XP_024389362.1">
    <property type="nucleotide sequence ID" value="XM_024533594.2"/>
</dbReference>
<dbReference type="Gramene" id="Pp3c11_4620V3.17">
    <property type="protein sequence ID" value="Pp3c11_4620V3.17"/>
    <property type="gene ID" value="Pp3c11_4620"/>
</dbReference>
<evidence type="ECO:0000313" key="1">
    <source>
        <dbReference type="EnsemblPlants" id="Pp3c11_4620V3.17"/>
    </source>
</evidence>
<dbReference type="Gramene" id="Pp3c11_4620V3.15">
    <property type="protein sequence ID" value="Pp3c11_4620V3.15"/>
    <property type="gene ID" value="Pp3c11_4620"/>
</dbReference>